<dbReference type="GO" id="GO:0031436">
    <property type="term" value="C:BRCA1-BARD1 complex"/>
    <property type="evidence" value="ECO:0007669"/>
    <property type="project" value="TreeGrafter"/>
</dbReference>
<dbReference type="SMART" id="SM00248">
    <property type="entry name" value="ANK"/>
    <property type="match status" value="3"/>
</dbReference>
<reference evidence="5" key="1">
    <citation type="submission" date="2021-06" db="EMBL/GenBank/DDBJ databases">
        <authorList>
            <person name="Hodson N. C."/>
            <person name="Mongue J. A."/>
            <person name="Jaron S. K."/>
        </authorList>
    </citation>
    <scope>NUCLEOTIDE SEQUENCE</scope>
</reference>
<feature type="repeat" description="ANK" evidence="3">
    <location>
        <begin position="822"/>
        <end position="842"/>
    </location>
</feature>
<feature type="region of interest" description="Disordered" evidence="4">
    <location>
        <begin position="130"/>
        <end position="165"/>
    </location>
</feature>
<dbReference type="GO" id="GO:0070531">
    <property type="term" value="C:BRCA1-A complex"/>
    <property type="evidence" value="ECO:0007669"/>
    <property type="project" value="TreeGrafter"/>
</dbReference>
<evidence type="ECO:0000256" key="3">
    <source>
        <dbReference type="PROSITE-ProRule" id="PRU00023"/>
    </source>
</evidence>
<keyword evidence="6" id="KW-1185">Reference proteome</keyword>
<feature type="region of interest" description="Disordered" evidence="4">
    <location>
        <begin position="356"/>
        <end position="424"/>
    </location>
</feature>
<dbReference type="PROSITE" id="PS50088">
    <property type="entry name" value="ANK_REPEAT"/>
    <property type="match status" value="1"/>
</dbReference>
<evidence type="ECO:0000313" key="5">
    <source>
        <dbReference type="EMBL" id="CAG7667481.1"/>
    </source>
</evidence>
<proteinExistence type="predicted"/>
<name>A0A8J2JDV5_9HEXA</name>
<dbReference type="PANTHER" id="PTHR24171">
    <property type="entry name" value="ANKYRIN REPEAT DOMAIN-CONTAINING PROTEIN 39-RELATED"/>
    <property type="match status" value="1"/>
</dbReference>
<gene>
    <name evidence="5" type="ORF">AFUS01_LOCUS1829</name>
</gene>
<accession>A0A8J2JDV5</accession>
<dbReference type="PANTHER" id="PTHR24171:SF11">
    <property type="entry name" value="26S PROTEASOME NON-ATPASE REGULATORY SUBUNIT 10"/>
    <property type="match status" value="1"/>
</dbReference>
<dbReference type="Proteomes" id="UP000708208">
    <property type="component" value="Unassembled WGS sequence"/>
</dbReference>
<dbReference type="GO" id="GO:0004842">
    <property type="term" value="F:ubiquitin-protein transferase activity"/>
    <property type="evidence" value="ECO:0007669"/>
    <property type="project" value="TreeGrafter"/>
</dbReference>
<feature type="compositionally biased region" description="Basic and acidic residues" evidence="4">
    <location>
        <begin position="219"/>
        <end position="233"/>
    </location>
</feature>
<comment type="caution">
    <text evidence="5">The sequence shown here is derived from an EMBL/GenBank/DDBJ whole genome shotgun (WGS) entry which is preliminary data.</text>
</comment>
<keyword evidence="1" id="KW-0677">Repeat</keyword>
<keyword evidence="2 3" id="KW-0040">ANK repeat</keyword>
<feature type="compositionally biased region" description="Polar residues" evidence="4">
    <location>
        <begin position="237"/>
        <end position="250"/>
    </location>
</feature>
<dbReference type="Pfam" id="PF12796">
    <property type="entry name" value="Ank_2"/>
    <property type="match status" value="1"/>
</dbReference>
<evidence type="ECO:0000256" key="2">
    <source>
        <dbReference type="ARBA" id="ARBA00023043"/>
    </source>
</evidence>
<dbReference type="InterPro" id="IPR002110">
    <property type="entry name" value="Ankyrin_rpt"/>
</dbReference>
<evidence type="ECO:0000256" key="4">
    <source>
        <dbReference type="SAM" id="MobiDB-lite"/>
    </source>
</evidence>
<evidence type="ECO:0000313" key="6">
    <source>
        <dbReference type="Proteomes" id="UP000708208"/>
    </source>
</evidence>
<protein>
    <submittedName>
        <fullName evidence="5">Uncharacterized protein</fullName>
    </submittedName>
</protein>
<feature type="compositionally biased region" description="Polar residues" evidence="4">
    <location>
        <begin position="356"/>
        <end position="365"/>
    </location>
</feature>
<organism evidence="5 6">
    <name type="scientific">Allacma fusca</name>
    <dbReference type="NCBI Taxonomy" id="39272"/>
    <lineage>
        <taxon>Eukaryota</taxon>
        <taxon>Metazoa</taxon>
        <taxon>Ecdysozoa</taxon>
        <taxon>Arthropoda</taxon>
        <taxon>Hexapoda</taxon>
        <taxon>Collembola</taxon>
        <taxon>Symphypleona</taxon>
        <taxon>Sminthuridae</taxon>
        <taxon>Allacma</taxon>
    </lineage>
</organism>
<dbReference type="PROSITE" id="PS50297">
    <property type="entry name" value="ANK_REP_REGION"/>
    <property type="match status" value="1"/>
</dbReference>
<feature type="compositionally biased region" description="Basic and acidic residues" evidence="4">
    <location>
        <begin position="366"/>
        <end position="384"/>
    </location>
</feature>
<evidence type="ECO:0000256" key="1">
    <source>
        <dbReference type="ARBA" id="ARBA00022737"/>
    </source>
</evidence>
<dbReference type="OrthoDB" id="1923662at2759"/>
<dbReference type="EMBL" id="CAJVCH010010383">
    <property type="protein sequence ID" value="CAG7667481.1"/>
    <property type="molecule type" value="Genomic_DNA"/>
</dbReference>
<dbReference type="AlphaFoldDB" id="A0A8J2JDV5"/>
<sequence length="984" mass="109985">MSPGAIEQYLMVAPLVRAASPEIEVIFDSSTVETLAMRNPGEVFSTPDNKRSQSPEPEIIFVGTFGGNRSREAPLQVTCRKNLGFKSDPEDNVSILSESSTYSLDSAVPPGNCDQESCVLTPHSVNLLQDIDDTPKYDQPLGSPESADETDEEARPGKKKLKANLVTPAEKKRFIPVEEKENENGLQSFDNFSPQKAVIVDSHPVVVNEKSTNPFITSGEKKRSSVETGKNNDKQPAITTPNGPGQSVSSLNLAPELLQNRTSSPATVECGSPNKTTCIGKLRPISVNASSTHTNGVEELETSAIGSFGSPKRSTNMNLPAADAPSQSQYVSLNSLAGAKIMSHIQGTALTTSIDSQQEVQNISTKTHDCPSRKRSHQSTDLDGPRAAMNRNNENKRKRHGEVVGSKDSIESGTPGKPNKSVEFSEVRVKPVSVEPTEAGKISSPCNGNVASKLPFINCDIRFQQLYKSNPEYATLWEKKRHKEVLLKISKDVQEGRIPSEDYTVEIISTCVLRLTGRISKVVRSLANTLFDQLIQIATLKKYFWSVFDRLNGSLRAQNSGVIDLLLLQMKEESCNSKSEEKLALQFFKSLTVLCQNDYEIYQTQFKLRQPLFVQLMMDPGYDYAADYNENWSNLMKHMGYFRLDTAEVQILIKWVDLLASHYMDAGVKQLIEDGMERLKEDLVANIIKRRDKDYGYKFVLLLQRGQFSLEVSRTLFLDYLPRLEQPVQDWTNILLELCAYIHVPAKPGVSNRPEYGSEFEAFYNFVSSKVNMQGESNVHVVCKGKKCSYGSGSSRQEFDARKLLHLMKAKKIGSINIVDNNGNTPLHEASYHGKTDVVHLIWKLFTEENQPPGPFTVDILAQNEIGQTALHCAVEQRQSDCVAFLVTMAKNCGCQQELVRIRTKAKKTALDLLNQQTDSVSEEIRKLLLDCHTNIRKYFGGVKFSEETISTIESDKKLQAFLFYWRDLYKEMETSRISKLALF</sequence>
<feature type="region of interest" description="Disordered" evidence="4">
    <location>
        <begin position="210"/>
        <end position="250"/>
    </location>
</feature>
<dbReference type="GO" id="GO:0085020">
    <property type="term" value="P:protein K6-linked ubiquitination"/>
    <property type="evidence" value="ECO:0007669"/>
    <property type="project" value="TreeGrafter"/>
</dbReference>